<dbReference type="Gene3D" id="3.40.640.10">
    <property type="entry name" value="Type I PLP-dependent aspartate aminotransferase-like (Major domain)"/>
    <property type="match status" value="1"/>
</dbReference>
<keyword evidence="1" id="KW-0032">Aminotransferase</keyword>
<proteinExistence type="predicted"/>
<dbReference type="Gene3D" id="3.90.1150.10">
    <property type="entry name" value="Aspartate Aminotransferase, domain 1"/>
    <property type="match status" value="1"/>
</dbReference>
<dbReference type="CDD" id="cd00609">
    <property type="entry name" value="AAT_like"/>
    <property type="match status" value="1"/>
</dbReference>
<evidence type="ECO:0000313" key="1">
    <source>
        <dbReference type="EMBL" id="MBP1996055.1"/>
    </source>
</evidence>
<accession>A0ABS4J9Y6</accession>
<dbReference type="RefSeq" id="WP_209978132.1">
    <property type="nucleotide sequence ID" value="NZ_JAGGLB010000043.1"/>
</dbReference>
<dbReference type="PANTHER" id="PTHR43799:SF1">
    <property type="entry name" value="ASPARTATE AMINOTRANSFERASE"/>
    <property type="match status" value="1"/>
</dbReference>
<evidence type="ECO:0000313" key="2">
    <source>
        <dbReference type="Proteomes" id="UP001519287"/>
    </source>
</evidence>
<dbReference type="InterPro" id="IPR015424">
    <property type="entry name" value="PyrdxlP-dep_Trfase"/>
</dbReference>
<dbReference type="InterPro" id="IPR015421">
    <property type="entry name" value="PyrdxlP-dep_Trfase_major"/>
</dbReference>
<dbReference type="EMBL" id="JAGGLB010000043">
    <property type="protein sequence ID" value="MBP1996055.1"/>
    <property type="molecule type" value="Genomic_DNA"/>
</dbReference>
<protein>
    <submittedName>
        <fullName evidence="1">Aspartate/methionine/tyrosine aminotransferase</fullName>
    </submittedName>
</protein>
<keyword evidence="2" id="KW-1185">Reference proteome</keyword>
<dbReference type="InterPro" id="IPR015422">
    <property type="entry name" value="PyrdxlP-dep_Trfase_small"/>
</dbReference>
<dbReference type="GO" id="GO:0008483">
    <property type="term" value="F:transaminase activity"/>
    <property type="evidence" value="ECO:0007669"/>
    <property type="project" value="UniProtKB-KW"/>
</dbReference>
<name>A0ABS4J9Y6_9BACL</name>
<keyword evidence="1" id="KW-0808">Transferase</keyword>
<reference evidence="1 2" key="1">
    <citation type="submission" date="2021-03" db="EMBL/GenBank/DDBJ databases">
        <title>Genomic Encyclopedia of Type Strains, Phase IV (KMG-IV): sequencing the most valuable type-strain genomes for metagenomic binning, comparative biology and taxonomic classification.</title>
        <authorList>
            <person name="Goeker M."/>
        </authorList>
    </citation>
    <scope>NUCLEOTIDE SEQUENCE [LARGE SCALE GENOMIC DNA]</scope>
    <source>
        <strain evidence="1 2">DSM 26048</strain>
    </source>
</reference>
<dbReference type="SUPFAM" id="SSF53383">
    <property type="entry name" value="PLP-dependent transferases"/>
    <property type="match status" value="1"/>
</dbReference>
<gene>
    <name evidence="1" type="ORF">J2Z66_007699</name>
</gene>
<dbReference type="Pfam" id="PF12897">
    <property type="entry name" value="Asp_aminotransf"/>
    <property type="match status" value="1"/>
</dbReference>
<dbReference type="PANTHER" id="PTHR43799">
    <property type="entry name" value="AMINOTRANSFERASE, PUTATIVE-RELATED"/>
    <property type="match status" value="1"/>
</dbReference>
<dbReference type="InterPro" id="IPR024551">
    <property type="entry name" value="AspAT_Ic"/>
</dbReference>
<dbReference type="Proteomes" id="UP001519287">
    <property type="component" value="Unassembled WGS sequence"/>
</dbReference>
<comment type="caution">
    <text evidence="1">The sequence shown here is derived from an EMBL/GenBank/DDBJ whole genome shotgun (WGS) entry which is preliminary data.</text>
</comment>
<sequence length="434" mass="47618">MVDFTAFFAALGQEELNNYYVKLQKEYDDYKSQKLSLDMSRGKPCPEQLDISMEMLDLVKSSDSLHAADGTDLRNYGGLDGISEAKELFAQILGVSAKEVLIGGNSSLNMMHDTIARAMLHGVPGGGTAWGKLPVVKFLCPSPGYDRHFAICELFQIEMITIRMTNEGPDMDAVEKLVSEDDAIKGIWCVPKYSNPDGITYSDEVVDRLASMKTKAGDFRIIWDDAYTIHHLTDQPDPLKNMMDACKAAGNPDRVLQFASTSKITFPGSGVAVMAASENNLAAIRKQLSVQTIGPDKINQLRHVRFFPDMNAVHHHMKKHAELIKPKFDLVISLLEAELGDKQIASWHKPNGGYFISLNTLDGCAKAIVAMAAGAGVTLTKAGATYPYGKDPQDRNIRIAPTYPSLTELKTAIQVLCLCVQIVSLEKVMGQQGE</sequence>
<organism evidence="1 2">
    <name type="scientific">Paenibacillus eucommiae</name>
    <dbReference type="NCBI Taxonomy" id="1355755"/>
    <lineage>
        <taxon>Bacteria</taxon>
        <taxon>Bacillati</taxon>
        <taxon>Bacillota</taxon>
        <taxon>Bacilli</taxon>
        <taxon>Bacillales</taxon>
        <taxon>Paenibacillaceae</taxon>
        <taxon>Paenibacillus</taxon>
    </lineage>
</organism>